<name>A0A7S8CEL0_9BACI</name>
<dbReference type="Proteomes" id="UP000593626">
    <property type="component" value="Chromosome"/>
</dbReference>
<dbReference type="EMBL" id="CP049742">
    <property type="protein sequence ID" value="QPC48491.1"/>
    <property type="molecule type" value="Genomic_DNA"/>
</dbReference>
<organism evidence="2 3">
    <name type="scientific">Mangrovibacillus cuniculi</name>
    <dbReference type="NCBI Taxonomy" id="2593652"/>
    <lineage>
        <taxon>Bacteria</taxon>
        <taxon>Bacillati</taxon>
        <taxon>Bacillota</taxon>
        <taxon>Bacilli</taxon>
        <taxon>Bacillales</taxon>
        <taxon>Bacillaceae</taxon>
        <taxon>Mangrovibacillus</taxon>
    </lineage>
</organism>
<dbReference type="InterPro" id="IPR016181">
    <property type="entry name" value="Acyl_CoA_acyltransferase"/>
</dbReference>
<dbReference type="Gene3D" id="3.40.630.30">
    <property type="match status" value="1"/>
</dbReference>
<dbReference type="InterPro" id="IPR000182">
    <property type="entry name" value="GNAT_dom"/>
</dbReference>
<keyword evidence="3" id="KW-1185">Reference proteome</keyword>
<dbReference type="GO" id="GO:0016747">
    <property type="term" value="F:acyltransferase activity, transferring groups other than amino-acyl groups"/>
    <property type="evidence" value="ECO:0007669"/>
    <property type="project" value="InterPro"/>
</dbReference>
<dbReference type="KEGG" id="mcui:G8O30_15580"/>
<reference evidence="2 3" key="1">
    <citation type="submission" date="2019-07" db="EMBL/GenBank/DDBJ databases">
        <title>Genome sequence of 2 isolates from Red Sea Mangroves.</title>
        <authorList>
            <person name="Sefrji F."/>
            <person name="Michoud G."/>
            <person name="Merlino G."/>
            <person name="Daffonchio D."/>
        </authorList>
    </citation>
    <scope>NUCLEOTIDE SEQUENCE [LARGE SCALE GENOMIC DNA]</scope>
    <source>
        <strain evidence="2 3">R1DC41</strain>
    </source>
</reference>
<dbReference type="SUPFAM" id="SSF55729">
    <property type="entry name" value="Acyl-CoA N-acyltransferases (Nat)"/>
    <property type="match status" value="1"/>
</dbReference>
<feature type="domain" description="N-acetyltransferase" evidence="1">
    <location>
        <begin position="9"/>
        <end position="46"/>
    </location>
</feature>
<sequence length="73" mass="8782">MLSFQFVNQLLQTAINWAKEKRVKEIYLGTKPMFLAAHRFYEKNGFVSISQEQLPKDFPVMKVDKKFYMYTIR</sequence>
<keyword evidence="2" id="KW-0808">Transferase</keyword>
<evidence type="ECO:0000313" key="3">
    <source>
        <dbReference type="Proteomes" id="UP000593626"/>
    </source>
</evidence>
<accession>A0A7S8CEL0</accession>
<proteinExistence type="predicted"/>
<dbReference type="Pfam" id="PF00583">
    <property type="entry name" value="Acetyltransf_1"/>
    <property type="match status" value="1"/>
</dbReference>
<evidence type="ECO:0000313" key="2">
    <source>
        <dbReference type="EMBL" id="QPC48491.1"/>
    </source>
</evidence>
<gene>
    <name evidence="2" type="ORF">G8O30_15580</name>
</gene>
<dbReference type="AlphaFoldDB" id="A0A7S8CEL0"/>
<evidence type="ECO:0000259" key="1">
    <source>
        <dbReference type="Pfam" id="PF00583"/>
    </source>
</evidence>
<protein>
    <submittedName>
        <fullName evidence="2">GNAT family N-acetyltransferase</fullName>
    </submittedName>
</protein>